<organism evidence="2">
    <name type="scientific">Tanacetum cinerariifolium</name>
    <name type="common">Dalmatian daisy</name>
    <name type="synonym">Chrysanthemum cinerariifolium</name>
    <dbReference type="NCBI Taxonomy" id="118510"/>
    <lineage>
        <taxon>Eukaryota</taxon>
        <taxon>Viridiplantae</taxon>
        <taxon>Streptophyta</taxon>
        <taxon>Embryophyta</taxon>
        <taxon>Tracheophyta</taxon>
        <taxon>Spermatophyta</taxon>
        <taxon>Magnoliopsida</taxon>
        <taxon>eudicotyledons</taxon>
        <taxon>Gunneridae</taxon>
        <taxon>Pentapetalae</taxon>
        <taxon>asterids</taxon>
        <taxon>campanulids</taxon>
        <taxon>Asterales</taxon>
        <taxon>Asteraceae</taxon>
        <taxon>Asteroideae</taxon>
        <taxon>Anthemideae</taxon>
        <taxon>Anthemidinae</taxon>
        <taxon>Tanacetum</taxon>
    </lineage>
</organism>
<evidence type="ECO:0000256" key="1">
    <source>
        <dbReference type="SAM" id="MobiDB-lite"/>
    </source>
</evidence>
<accession>A0A699VKW2</accession>
<proteinExistence type="predicted"/>
<evidence type="ECO:0000313" key="2">
    <source>
        <dbReference type="EMBL" id="GFD35100.1"/>
    </source>
</evidence>
<protein>
    <submittedName>
        <fullName evidence="2">Uncharacterized protein</fullName>
    </submittedName>
</protein>
<comment type="caution">
    <text evidence="2">The sequence shown here is derived from an EMBL/GenBank/DDBJ whole genome shotgun (WGS) entry which is preliminary data.</text>
</comment>
<feature type="region of interest" description="Disordered" evidence="1">
    <location>
        <begin position="20"/>
        <end position="49"/>
    </location>
</feature>
<feature type="compositionally biased region" description="Basic and acidic residues" evidence="1">
    <location>
        <begin position="34"/>
        <end position="49"/>
    </location>
</feature>
<gene>
    <name evidence="2" type="ORF">Tci_907069</name>
</gene>
<dbReference type="EMBL" id="BKCJ011454760">
    <property type="protein sequence ID" value="GFD35100.1"/>
    <property type="molecule type" value="Genomic_DNA"/>
</dbReference>
<dbReference type="AlphaFoldDB" id="A0A699VKW2"/>
<sequence length="49" mass="5163">QIGTADVETVVDLGVSDEVRAPTKDGLGMGPKDATSDIREDVEEFKAEA</sequence>
<feature type="non-terminal residue" evidence="2">
    <location>
        <position position="1"/>
    </location>
</feature>
<name>A0A699VKW2_TANCI</name>
<reference evidence="2" key="1">
    <citation type="journal article" date="2019" name="Sci. Rep.">
        <title>Draft genome of Tanacetum cinerariifolium, the natural source of mosquito coil.</title>
        <authorList>
            <person name="Yamashiro T."/>
            <person name="Shiraishi A."/>
            <person name="Satake H."/>
            <person name="Nakayama K."/>
        </authorList>
    </citation>
    <scope>NUCLEOTIDE SEQUENCE</scope>
</reference>